<dbReference type="Gene3D" id="3.10.580.10">
    <property type="entry name" value="CBS-domain"/>
    <property type="match status" value="1"/>
</dbReference>
<evidence type="ECO:0000313" key="5">
    <source>
        <dbReference type="EMBL" id="XBX75786.1"/>
    </source>
</evidence>
<dbReference type="InterPro" id="IPR000644">
    <property type="entry name" value="CBS_dom"/>
</dbReference>
<dbReference type="NCBIfam" id="TIGR00229">
    <property type="entry name" value="sensory_box"/>
    <property type="match status" value="1"/>
</dbReference>
<dbReference type="AlphaFoldDB" id="A0AAU7VP15"/>
<protein>
    <submittedName>
        <fullName evidence="5">CBS domain-containing protein</fullName>
    </submittedName>
</protein>
<feature type="domain" description="CBS" evidence="4">
    <location>
        <begin position="72"/>
        <end position="129"/>
    </location>
</feature>
<dbReference type="PROSITE" id="PS51371">
    <property type="entry name" value="CBS"/>
    <property type="match status" value="2"/>
</dbReference>
<dbReference type="InterPro" id="IPR003607">
    <property type="entry name" value="HD/PDEase_dom"/>
</dbReference>
<dbReference type="GO" id="GO:0006355">
    <property type="term" value="P:regulation of DNA-templated transcription"/>
    <property type="evidence" value="ECO:0007669"/>
    <property type="project" value="InterPro"/>
</dbReference>
<dbReference type="SUPFAM" id="SSF55785">
    <property type="entry name" value="PYP-like sensor domain (PAS domain)"/>
    <property type="match status" value="1"/>
</dbReference>
<dbReference type="CDD" id="cd00077">
    <property type="entry name" value="HDc"/>
    <property type="match status" value="1"/>
</dbReference>
<dbReference type="InterPro" id="IPR013767">
    <property type="entry name" value="PAS_fold"/>
</dbReference>
<evidence type="ECO:0000259" key="3">
    <source>
        <dbReference type="PROSITE" id="PS50112"/>
    </source>
</evidence>
<reference evidence="5" key="2">
    <citation type="submission" date="2024-06" db="EMBL/GenBank/DDBJ databases">
        <authorList>
            <person name="Petrova K.O."/>
            <person name="Toshchakov S.V."/>
            <person name="Boltjanskaja Y.V."/>
            <person name="Kevbrin V."/>
        </authorList>
    </citation>
    <scope>NUCLEOTIDE SEQUENCE</scope>
    <source>
        <strain evidence="5">Z-910T</strain>
    </source>
</reference>
<dbReference type="EMBL" id="CP158367">
    <property type="protein sequence ID" value="XBX75786.1"/>
    <property type="molecule type" value="Genomic_DNA"/>
</dbReference>
<dbReference type="PROSITE" id="PS50112">
    <property type="entry name" value="PAS"/>
    <property type="match status" value="1"/>
</dbReference>
<feature type="domain" description="CBS" evidence="4">
    <location>
        <begin position="7"/>
        <end position="65"/>
    </location>
</feature>
<evidence type="ECO:0000256" key="1">
    <source>
        <dbReference type="ARBA" id="ARBA00023122"/>
    </source>
</evidence>
<accession>A0AAU7VP15</accession>
<dbReference type="InterPro" id="IPR046342">
    <property type="entry name" value="CBS_dom_sf"/>
</dbReference>
<dbReference type="RefSeq" id="WP_350344523.1">
    <property type="nucleotide sequence ID" value="NZ_CP158367.1"/>
</dbReference>
<evidence type="ECO:0000259" key="4">
    <source>
        <dbReference type="PROSITE" id="PS51371"/>
    </source>
</evidence>
<dbReference type="Pfam" id="PF00571">
    <property type="entry name" value="CBS"/>
    <property type="match status" value="2"/>
</dbReference>
<name>A0AAU7VP15_9FIRM</name>
<organism evidence="5">
    <name type="scientific">Proteinivorax tanatarense</name>
    <dbReference type="NCBI Taxonomy" id="1260629"/>
    <lineage>
        <taxon>Bacteria</taxon>
        <taxon>Bacillati</taxon>
        <taxon>Bacillota</taxon>
        <taxon>Clostridia</taxon>
        <taxon>Eubacteriales</taxon>
        <taxon>Proteinivoracaceae</taxon>
        <taxon>Proteinivorax</taxon>
    </lineage>
</organism>
<gene>
    <name evidence="5" type="ORF">PRVXT_000941</name>
</gene>
<dbReference type="PANTHER" id="PTHR43080">
    <property type="entry name" value="CBS DOMAIN-CONTAINING PROTEIN CBSX3, MITOCHONDRIAL"/>
    <property type="match status" value="1"/>
</dbReference>
<dbReference type="SUPFAM" id="SSF109604">
    <property type="entry name" value="HD-domain/PDEase-like"/>
    <property type="match status" value="1"/>
</dbReference>
<dbReference type="Pfam" id="PF00989">
    <property type="entry name" value="PAS"/>
    <property type="match status" value="1"/>
</dbReference>
<dbReference type="Gene3D" id="1.10.3210.10">
    <property type="entry name" value="Hypothetical protein af1432"/>
    <property type="match status" value="1"/>
</dbReference>
<dbReference type="InterPro" id="IPR051257">
    <property type="entry name" value="Diverse_CBS-Domain"/>
</dbReference>
<keyword evidence="1 2" id="KW-0129">CBS domain</keyword>
<dbReference type="InterPro" id="IPR035965">
    <property type="entry name" value="PAS-like_dom_sf"/>
</dbReference>
<dbReference type="SUPFAM" id="SSF54631">
    <property type="entry name" value="CBS-domain pair"/>
    <property type="match status" value="1"/>
</dbReference>
<dbReference type="PANTHER" id="PTHR43080:SF2">
    <property type="entry name" value="CBS DOMAIN-CONTAINING PROTEIN"/>
    <property type="match status" value="1"/>
</dbReference>
<dbReference type="SMART" id="SM00091">
    <property type="entry name" value="PAS"/>
    <property type="match status" value="1"/>
</dbReference>
<feature type="domain" description="PAS" evidence="3">
    <location>
        <begin position="135"/>
        <end position="180"/>
    </location>
</feature>
<sequence>MSVANIMSKEFSTAYKDESIRSVVRKMKKNGHSIAFVLKKDHKLYGMVTNSTIKEVIEKNISHEEPISKITIDKDNIDALGTNNTIKEAIRTFKEKDIRFIPVLDREKIIGVISQRKAMRHLIKEQLQVELETKKEEKARLIVESLNEGLIVVDKNLIVIEFNPAAEKMLGFKAEDRIGKKSENRSQEPSIVDMVLKDGRPRYNQEVKMKDGKTLLVNYVPLKQNGHIEGVVQSFSDITEYKKLQDQVSKTKEELDKAFALTLPNSKVEYKLKSTPEYIDVYDSSSNTIRITDVIKSGGYVHVVNSLKVAADFNEMGLMKLIGIDKDTLVESIIFHDLGKSQPDLQIGDVVTPSEAFEFGMMHAARSADMAEKYYNKSKDVVTIIRYHHHPEEKLPNDFPTHLLPLLRLFKIIDGLSAAITRRNAKVIYEVDGSKLRVVEKNEHPKYNRELSIDLYTGNAVETPLNRGDE</sequence>
<reference evidence="5" key="1">
    <citation type="journal article" date="2013" name="Extremophiles">
        <title>Proteinivorax tanatarense gen. nov., sp. nov., an anaerobic, haloalkaliphilic, proteolytic bacterium isolated from a decaying algal bloom, and proposal of Proteinivoraceae fam. nov.</title>
        <authorList>
            <person name="Kevbrin V."/>
            <person name="Boltyanskaya Y."/>
            <person name="Zhilina T."/>
            <person name="Kolganova T."/>
            <person name="Lavrentjeva E."/>
            <person name="Kuznetsov B."/>
        </authorList>
    </citation>
    <scope>NUCLEOTIDE SEQUENCE</scope>
    <source>
        <strain evidence="5">Z-910T</strain>
    </source>
</reference>
<dbReference type="CDD" id="cd02205">
    <property type="entry name" value="CBS_pair_SF"/>
    <property type="match status" value="1"/>
</dbReference>
<dbReference type="Gene3D" id="3.30.450.20">
    <property type="entry name" value="PAS domain"/>
    <property type="match status" value="1"/>
</dbReference>
<proteinExistence type="predicted"/>
<dbReference type="InterPro" id="IPR006674">
    <property type="entry name" value="HD_domain"/>
</dbReference>
<evidence type="ECO:0000256" key="2">
    <source>
        <dbReference type="PROSITE-ProRule" id="PRU00703"/>
    </source>
</evidence>
<dbReference type="SMART" id="SM00116">
    <property type="entry name" value="CBS"/>
    <property type="match status" value="2"/>
</dbReference>
<dbReference type="InterPro" id="IPR000014">
    <property type="entry name" value="PAS"/>
</dbReference>
<dbReference type="CDD" id="cd00130">
    <property type="entry name" value="PAS"/>
    <property type="match status" value="1"/>
</dbReference>
<dbReference type="Pfam" id="PF01966">
    <property type="entry name" value="HD"/>
    <property type="match status" value="1"/>
</dbReference>